<evidence type="ECO:0000313" key="13">
    <source>
        <dbReference type="Proteomes" id="UP000271678"/>
    </source>
</evidence>
<dbReference type="PANTHER" id="PTHR43646">
    <property type="entry name" value="GLYCOSYLTRANSFERASE"/>
    <property type="match status" value="1"/>
</dbReference>
<comment type="subcellular location">
    <subcellularLocation>
        <location evidence="1">Cell membrane</location>
    </subcellularLocation>
</comment>
<comment type="pathway">
    <text evidence="7">Carotenoid biosynthesis; staphyloxanthin biosynthesis; staphyloxanthin from farnesyl diphosphate: step 4/5.</text>
</comment>
<sequence>MTSTGSIIIPAHDEERVLGRLLTLLTAGRDATALHIVVVANGCTDKTADVARSFTGVRVIELAQGGKAGALNAGDLIADVFPRLYVDADVELGTDAAIATIQCLGQPGVLAARPPLRYSTDQCAPAVQRFYRARSRTTSLMSALWGAGIYGVSQTGRTRWESFPADRADDLFIDELFDPDDVRIVETDPVLVHVPRTTSALRHTLQRVYRAAAEPGEALPESRNGAASSLIDLVRANREPSQWADLATYVAIAASARSRRRRGNGPLPWERDDTSR</sequence>
<evidence type="ECO:0000259" key="11">
    <source>
        <dbReference type="Pfam" id="PF00535"/>
    </source>
</evidence>
<dbReference type="AlphaFoldDB" id="A0A3M9M8H7"/>
<dbReference type="PANTHER" id="PTHR43646:SF2">
    <property type="entry name" value="GLYCOSYLTRANSFERASE 2-LIKE DOMAIN-CONTAINING PROTEIN"/>
    <property type="match status" value="1"/>
</dbReference>
<keyword evidence="2" id="KW-1003">Cell membrane</keyword>
<gene>
    <name evidence="12" type="ORF">EFY87_13005</name>
</gene>
<organism evidence="12 13">
    <name type="scientific">Flexivirga caeni</name>
    <dbReference type="NCBI Taxonomy" id="2294115"/>
    <lineage>
        <taxon>Bacteria</taxon>
        <taxon>Bacillati</taxon>
        <taxon>Actinomycetota</taxon>
        <taxon>Actinomycetes</taxon>
        <taxon>Micrococcales</taxon>
        <taxon>Dermacoccaceae</taxon>
        <taxon>Flexivirga</taxon>
    </lineage>
</organism>
<evidence type="ECO:0000256" key="2">
    <source>
        <dbReference type="ARBA" id="ARBA00022475"/>
    </source>
</evidence>
<dbReference type="GO" id="GO:0016757">
    <property type="term" value="F:glycosyltransferase activity"/>
    <property type="evidence" value="ECO:0007669"/>
    <property type="project" value="UniProtKB-KW"/>
</dbReference>
<protein>
    <recommendedName>
        <fullName evidence="9">4,4'-diaponeurosporenoate glycosyltransferase</fullName>
    </recommendedName>
</protein>
<keyword evidence="13" id="KW-1185">Reference proteome</keyword>
<comment type="caution">
    <text evidence="12">The sequence shown here is derived from an EMBL/GenBank/DDBJ whole genome shotgun (WGS) entry which is preliminary data.</text>
</comment>
<comment type="similarity">
    <text evidence="8">Belongs to the glycosyltransferase 2 family. CrtQ subfamily.</text>
</comment>
<accession>A0A3M9M8H7</accession>
<evidence type="ECO:0000256" key="8">
    <source>
        <dbReference type="ARBA" id="ARBA00038120"/>
    </source>
</evidence>
<keyword evidence="3" id="KW-0328">Glycosyltransferase</keyword>
<reference evidence="12 13" key="1">
    <citation type="submission" date="2018-11" db="EMBL/GenBank/DDBJ databases">
        <title>Draft genome of Simplicispira Flexivirga sp. BO-16.</title>
        <authorList>
            <person name="Im W.T."/>
        </authorList>
    </citation>
    <scope>NUCLEOTIDE SEQUENCE [LARGE SCALE GENOMIC DNA]</scope>
    <source>
        <strain evidence="12 13">BO-16</strain>
    </source>
</reference>
<dbReference type="InterPro" id="IPR029044">
    <property type="entry name" value="Nucleotide-diphossugar_trans"/>
</dbReference>
<dbReference type="InterPro" id="IPR001173">
    <property type="entry name" value="Glyco_trans_2-like"/>
</dbReference>
<dbReference type="Pfam" id="PF00535">
    <property type="entry name" value="Glycos_transf_2"/>
    <property type="match status" value="1"/>
</dbReference>
<comment type="function">
    <text evidence="6">Catalyzes the glycosylation of 4,4'-diaponeurosporenoate, i.e. the esterification of glucose at the C1'' position with the carboxyl group of 4,4'-diaponeurosporenic acid, to form glycosyl-4,4'-diaponeurosporenoate. This is a step in the biosynthesis of staphyloxanthin, an orange pigment present in most staphylococci strains.</text>
</comment>
<dbReference type="Gene3D" id="3.90.550.10">
    <property type="entry name" value="Spore Coat Polysaccharide Biosynthesis Protein SpsA, Chain A"/>
    <property type="match status" value="1"/>
</dbReference>
<dbReference type="RefSeq" id="WP_123271902.1">
    <property type="nucleotide sequence ID" value="NZ_RJJQ01000012.1"/>
</dbReference>
<dbReference type="EMBL" id="RJJQ01000012">
    <property type="protein sequence ID" value="RNI21183.1"/>
    <property type="molecule type" value="Genomic_DNA"/>
</dbReference>
<evidence type="ECO:0000256" key="1">
    <source>
        <dbReference type="ARBA" id="ARBA00004236"/>
    </source>
</evidence>
<keyword evidence="5" id="KW-0472">Membrane</keyword>
<keyword evidence="4 12" id="KW-0808">Transferase</keyword>
<dbReference type="OrthoDB" id="9771846at2"/>
<dbReference type="Proteomes" id="UP000271678">
    <property type="component" value="Unassembled WGS sequence"/>
</dbReference>
<name>A0A3M9M8H7_9MICO</name>
<evidence type="ECO:0000256" key="6">
    <source>
        <dbReference type="ARBA" id="ARBA00037281"/>
    </source>
</evidence>
<feature type="domain" description="Glycosyltransferase 2-like" evidence="11">
    <location>
        <begin position="6"/>
        <end position="90"/>
    </location>
</feature>
<evidence type="ECO:0000256" key="7">
    <source>
        <dbReference type="ARBA" id="ARBA00037904"/>
    </source>
</evidence>
<dbReference type="GO" id="GO:0005886">
    <property type="term" value="C:plasma membrane"/>
    <property type="evidence" value="ECO:0007669"/>
    <property type="project" value="UniProtKB-SubCell"/>
</dbReference>
<evidence type="ECO:0000313" key="12">
    <source>
        <dbReference type="EMBL" id="RNI21183.1"/>
    </source>
</evidence>
<feature type="region of interest" description="Disordered" evidence="10">
    <location>
        <begin position="257"/>
        <end position="276"/>
    </location>
</feature>
<evidence type="ECO:0000256" key="4">
    <source>
        <dbReference type="ARBA" id="ARBA00022679"/>
    </source>
</evidence>
<proteinExistence type="inferred from homology"/>
<evidence type="ECO:0000256" key="3">
    <source>
        <dbReference type="ARBA" id="ARBA00022676"/>
    </source>
</evidence>
<evidence type="ECO:0000256" key="5">
    <source>
        <dbReference type="ARBA" id="ARBA00023136"/>
    </source>
</evidence>
<evidence type="ECO:0000256" key="10">
    <source>
        <dbReference type="SAM" id="MobiDB-lite"/>
    </source>
</evidence>
<evidence type="ECO:0000256" key="9">
    <source>
        <dbReference type="ARBA" id="ARBA00040345"/>
    </source>
</evidence>
<dbReference type="SUPFAM" id="SSF53448">
    <property type="entry name" value="Nucleotide-diphospho-sugar transferases"/>
    <property type="match status" value="1"/>
</dbReference>